<keyword evidence="1" id="KW-1133">Transmembrane helix</keyword>
<name>A0ABM8IJ04_9FIRM</name>
<organism evidence="2 3">
    <name type="scientific">Turicibacter faecis</name>
    <dbReference type="NCBI Taxonomy" id="2963365"/>
    <lineage>
        <taxon>Bacteria</taxon>
        <taxon>Bacillati</taxon>
        <taxon>Bacillota</taxon>
        <taxon>Erysipelotrichia</taxon>
        <taxon>Erysipelotrichales</taxon>
        <taxon>Turicibacteraceae</taxon>
        <taxon>Turicibacter</taxon>
    </lineage>
</organism>
<proteinExistence type="predicted"/>
<keyword evidence="3" id="KW-1185">Reference proteome</keyword>
<protein>
    <recommendedName>
        <fullName evidence="4">DUF3789 domain-containing protein</fullName>
    </recommendedName>
</protein>
<keyword evidence="1" id="KW-0472">Membrane</keyword>
<evidence type="ECO:0008006" key="4">
    <source>
        <dbReference type="Google" id="ProtNLM"/>
    </source>
</evidence>
<evidence type="ECO:0000256" key="1">
    <source>
        <dbReference type="SAM" id="Phobius"/>
    </source>
</evidence>
<evidence type="ECO:0000313" key="3">
    <source>
        <dbReference type="Proteomes" id="UP001432099"/>
    </source>
</evidence>
<dbReference type="Proteomes" id="UP001432099">
    <property type="component" value="Chromosome"/>
</dbReference>
<dbReference type="RefSeq" id="WP_202618802.1">
    <property type="nucleotide sequence ID" value="NZ_AP028127.1"/>
</dbReference>
<evidence type="ECO:0000313" key="2">
    <source>
        <dbReference type="EMBL" id="BEH91225.1"/>
    </source>
</evidence>
<dbReference type="EMBL" id="AP028127">
    <property type="protein sequence ID" value="BEH91225.1"/>
    <property type="molecule type" value="Genomic_DNA"/>
</dbReference>
<reference evidence="2" key="1">
    <citation type="journal article" date="2024" name="Int. J. Syst. Evol. Microbiol.">
        <title>Turicibacter faecis sp. nov., isolated from faeces of heart failure mouse model.</title>
        <authorList>
            <person name="Imamura Y."/>
            <person name="Motooka D."/>
            <person name="Nakajima Y."/>
            <person name="Ito S."/>
            <person name="Kitakaze M."/>
            <person name="Iida T."/>
            <person name="Nakamura S."/>
        </authorList>
    </citation>
    <scope>NUCLEOTIDE SEQUENCE</scope>
    <source>
        <strain evidence="2">TC023</strain>
    </source>
</reference>
<feature type="transmembrane region" description="Helical" evidence="1">
    <location>
        <begin position="6"/>
        <end position="26"/>
    </location>
</feature>
<sequence length="53" mass="5893">MFWSGFIVGSAVGIIGITLYSCLVVASRADCDLEDEYEYEILKSSSDHERKGM</sequence>
<keyword evidence="1" id="KW-0812">Transmembrane</keyword>
<accession>A0ABM8IJ04</accession>
<gene>
    <name evidence="2" type="ORF">T23_13270</name>
</gene>